<gene>
    <name evidence="3" type="ORF">LH47_01704</name>
</gene>
<dbReference type="GO" id="GO:0015666">
    <property type="term" value="F:restriction endodeoxyribonuclease activity"/>
    <property type="evidence" value="ECO:0007669"/>
    <property type="project" value="TreeGrafter"/>
</dbReference>
<keyword evidence="4" id="KW-1185">Reference proteome</keyword>
<accession>A0A0D0RZU5</accession>
<feature type="domain" description="Restriction system protein Mrr-like N-terminal" evidence="2">
    <location>
        <begin position="7"/>
        <end position="92"/>
    </location>
</feature>
<dbReference type="Gene3D" id="3.40.1350.10">
    <property type="match status" value="1"/>
</dbReference>
<dbReference type="Pfam" id="PF14338">
    <property type="entry name" value="Mrr_N"/>
    <property type="match status" value="1"/>
</dbReference>
<dbReference type="SUPFAM" id="SSF52980">
    <property type="entry name" value="Restriction endonuclease-like"/>
    <property type="match status" value="1"/>
</dbReference>
<dbReference type="AlphaFoldDB" id="A0A0D0RZU5"/>
<evidence type="ECO:0000259" key="2">
    <source>
        <dbReference type="Pfam" id="PF14338"/>
    </source>
</evidence>
<dbReference type="REBASE" id="114698">
    <property type="entry name" value="AthAF04MrrP"/>
</dbReference>
<sequence>MVAVPDYQSFMLPLLKILGDQKEHSLKEIMEKLASEFNLSKEEQKELLPSGRQSKFVNRVGWARTYLKKAGLLKNVSRGIFIITERGLDVLKSNPPAIDVKYLEQFPEFIEFRNATKNENGDSKDKTMSVVYSTNGTPEEILESSYQTLRQELANELLERIKKCSPAFFEKLVVDLLVAMGYGGSRSDAGRAIGKSGDEGIDGIINEDKLGLDVVYIQAKRWENTVGRPVVQAFAGSLEGQRARKGVLITTSTFSQEAKDYVKVIEKKIVLIDGERLAQLMIDHDIGVSEQARYIVKRIDIDYFGDEEI</sequence>
<dbReference type="InterPro" id="IPR011335">
    <property type="entry name" value="Restrct_endonuc-II-like"/>
</dbReference>
<dbReference type="Proteomes" id="UP000032102">
    <property type="component" value="Unassembled WGS sequence"/>
</dbReference>
<name>A0A0D0RZU5_9BACL</name>
<organism evidence="3 4">
    <name type="scientific">Anoxybacillus thermarum</name>
    <dbReference type="NCBI Taxonomy" id="404937"/>
    <lineage>
        <taxon>Bacteria</taxon>
        <taxon>Bacillati</taxon>
        <taxon>Bacillota</taxon>
        <taxon>Bacilli</taxon>
        <taxon>Bacillales</taxon>
        <taxon>Anoxybacillaceae</taxon>
        <taxon>Anoxybacillus</taxon>
    </lineage>
</organism>
<dbReference type="Pfam" id="PF04471">
    <property type="entry name" value="Mrr_cat"/>
    <property type="match status" value="1"/>
</dbReference>
<dbReference type="PATRIC" id="fig|404937.3.peg.1809"/>
<dbReference type="PANTHER" id="PTHR30015:SF7">
    <property type="entry name" value="TYPE IV METHYL-DIRECTED RESTRICTION ENZYME ECOKMRR"/>
    <property type="match status" value="1"/>
</dbReference>
<evidence type="ECO:0000259" key="1">
    <source>
        <dbReference type="Pfam" id="PF04471"/>
    </source>
</evidence>
<dbReference type="InterPro" id="IPR007560">
    <property type="entry name" value="Restrct_endonuc_IV_Mrr"/>
</dbReference>
<dbReference type="InterPro" id="IPR011856">
    <property type="entry name" value="tRNA_endonuc-like_dom_sf"/>
</dbReference>
<dbReference type="InterPro" id="IPR052906">
    <property type="entry name" value="Type_IV_Methyl-Rstrct_Enzyme"/>
</dbReference>
<dbReference type="PANTHER" id="PTHR30015">
    <property type="entry name" value="MRR RESTRICTION SYSTEM PROTEIN"/>
    <property type="match status" value="1"/>
</dbReference>
<evidence type="ECO:0000313" key="4">
    <source>
        <dbReference type="Proteomes" id="UP000032102"/>
    </source>
</evidence>
<dbReference type="InterPro" id="IPR025745">
    <property type="entry name" value="Mrr-like_N_dom"/>
</dbReference>
<feature type="domain" description="Restriction endonuclease type IV Mrr" evidence="1">
    <location>
        <begin position="161"/>
        <end position="281"/>
    </location>
</feature>
<dbReference type="GO" id="GO:0003677">
    <property type="term" value="F:DNA binding"/>
    <property type="evidence" value="ECO:0007669"/>
    <property type="project" value="InterPro"/>
</dbReference>
<evidence type="ECO:0000313" key="3">
    <source>
        <dbReference type="EMBL" id="KIQ94221.1"/>
    </source>
</evidence>
<protein>
    <submittedName>
        <fullName evidence="3">EcoKMrr</fullName>
    </submittedName>
</protein>
<reference evidence="3 4" key="1">
    <citation type="submission" date="2015-01" db="EMBL/GenBank/DDBJ databases">
        <title>Draft genome of Anoxybacillus thermarum strain AF/04.</title>
        <authorList>
            <person name="Poli A."/>
            <person name="Nicolaus B."/>
            <person name="Chan K.-G."/>
            <person name="Kahar U.M."/>
            <person name="Yaakob A.S."/>
            <person name="Chan C.S."/>
            <person name="Goh K.M."/>
        </authorList>
    </citation>
    <scope>NUCLEOTIDE SEQUENCE [LARGE SCALE GENOMIC DNA]</scope>
    <source>
        <strain evidence="3 4">AF/04</strain>
    </source>
</reference>
<proteinExistence type="predicted"/>
<dbReference type="GO" id="GO:0009307">
    <property type="term" value="P:DNA restriction-modification system"/>
    <property type="evidence" value="ECO:0007669"/>
    <property type="project" value="InterPro"/>
</dbReference>
<dbReference type="EMBL" id="JXTH01000030">
    <property type="protein sequence ID" value="KIQ94221.1"/>
    <property type="molecule type" value="Genomic_DNA"/>
</dbReference>
<comment type="caution">
    <text evidence="3">The sequence shown here is derived from an EMBL/GenBank/DDBJ whole genome shotgun (WGS) entry which is preliminary data.</text>
</comment>